<dbReference type="Gene3D" id="3.90.1150.10">
    <property type="entry name" value="Aspartate Aminotransferase, domain 1"/>
    <property type="match status" value="1"/>
</dbReference>
<sequence length="400" mass="45676">MFKYFPPSGSPITTKEILYWLACNAFFVDKRRDINNQLRDRFNVDHTYLFTTGRGAMTVLLKSLKKLRNKAEINEVIIPAYTCYSVASSIQNAGLKVRLCDVDPNTLSYNLTKLQNMPFANVLCIISANLYGIPNQLQEIEEIASENGVYMIDDAAQSFNAKYLEREVGTFGSVGLYSFDKGKNITSIEGGGIITNNSELAEIIDSYYSKTPDNSIRDNLMTAIKVIIYYLFLNPLLYWIPASLPFLNLGKTRYEEIIEIKKYSRLVAPIALMQIKRSNQIAEKRIANGRWYKNNIVVNKTISKINESDHGMPVYLRYPIKITQKEKREAILTHAKRYGITKSYPKSLNLLIEIDKFLVNPGEFEGAEEISRQLITLPTHAFINNNDRENIKNIIEEMTA</sequence>
<evidence type="ECO:0000313" key="7">
    <source>
        <dbReference type="Proteomes" id="UP000886674"/>
    </source>
</evidence>
<dbReference type="AlphaFoldDB" id="A0A9E4NKY4"/>
<reference evidence="6" key="1">
    <citation type="journal article" date="2021" name="Proc. Natl. Acad. Sci. U.S.A.">
        <title>Global biogeography of chemosynthetic symbionts reveals both localized and globally distributed symbiont groups. .</title>
        <authorList>
            <person name="Osvatic J.T."/>
            <person name="Wilkins L.G.E."/>
            <person name="Leibrecht L."/>
            <person name="Leray M."/>
            <person name="Zauner S."/>
            <person name="Polzin J."/>
            <person name="Camacho Y."/>
            <person name="Gros O."/>
            <person name="van Gils J.A."/>
            <person name="Eisen J.A."/>
            <person name="Petersen J.M."/>
            <person name="Yuen B."/>
        </authorList>
    </citation>
    <scope>NUCLEOTIDE SEQUENCE</scope>
    <source>
        <strain evidence="6">MAGclacostrist055</strain>
    </source>
</reference>
<comment type="caution">
    <text evidence="6">The sequence shown here is derived from an EMBL/GenBank/DDBJ whole genome shotgun (WGS) entry which is preliminary data.</text>
</comment>
<dbReference type="PANTHER" id="PTHR30244">
    <property type="entry name" value="TRANSAMINASE"/>
    <property type="match status" value="1"/>
</dbReference>
<dbReference type="Pfam" id="PF01041">
    <property type="entry name" value="DegT_DnrJ_EryC1"/>
    <property type="match status" value="2"/>
</dbReference>
<evidence type="ECO:0000256" key="5">
    <source>
        <dbReference type="RuleBase" id="RU004508"/>
    </source>
</evidence>
<dbReference type="InterPro" id="IPR015422">
    <property type="entry name" value="PyrdxlP-dep_Trfase_small"/>
</dbReference>
<dbReference type="PIRSF" id="PIRSF000390">
    <property type="entry name" value="PLP_StrS"/>
    <property type="match status" value="1"/>
</dbReference>
<dbReference type="InterPro" id="IPR015424">
    <property type="entry name" value="PyrdxlP-dep_Trfase"/>
</dbReference>
<dbReference type="GO" id="GO:0000271">
    <property type="term" value="P:polysaccharide biosynthetic process"/>
    <property type="evidence" value="ECO:0007669"/>
    <property type="project" value="TreeGrafter"/>
</dbReference>
<evidence type="ECO:0000256" key="2">
    <source>
        <dbReference type="ARBA" id="ARBA00037999"/>
    </source>
</evidence>
<gene>
    <name evidence="6" type="ORF">JAY77_13490</name>
</gene>
<proteinExistence type="inferred from homology"/>
<feature type="active site" description="Proton acceptor" evidence="3">
    <location>
        <position position="183"/>
    </location>
</feature>
<evidence type="ECO:0000256" key="1">
    <source>
        <dbReference type="ARBA" id="ARBA00022898"/>
    </source>
</evidence>
<dbReference type="PANTHER" id="PTHR30244:SF34">
    <property type="entry name" value="DTDP-4-AMINO-4,6-DIDEOXYGALACTOSE TRANSAMINASE"/>
    <property type="match status" value="1"/>
</dbReference>
<evidence type="ECO:0000256" key="3">
    <source>
        <dbReference type="PIRSR" id="PIRSR000390-1"/>
    </source>
</evidence>
<keyword evidence="6" id="KW-0808">Transferase</keyword>
<dbReference type="GO" id="GO:0008483">
    <property type="term" value="F:transaminase activity"/>
    <property type="evidence" value="ECO:0007669"/>
    <property type="project" value="UniProtKB-KW"/>
</dbReference>
<protein>
    <submittedName>
        <fullName evidence="6">DegT/DnrJ/EryC1/StrS family aminotransferase</fullName>
    </submittedName>
</protein>
<comment type="similarity">
    <text evidence="2 5">Belongs to the DegT/DnrJ/EryC1 family.</text>
</comment>
<organism evidence="6 7">
    <name type="scientific">Candidatus Thiodiazotropha taylori</name>
    <dbReference type="NCBI Taxonomy" id="2792791"/>
    <lineage>
        <taxon>Bacteria</taxon>
        <taxon>Pseudomonadati</taxon>
        <taxon>Pseudomonadota</taxon>
        <taxon>Gammaproteobacteria</taxon>
        <taxon>Chromatiales</taxon>
        <taxon>Sedimenticolaceae</taxon>
        <taxon>Candidatus Thiodiazotropha</taxon>
    </lineage>
</organism>
<accession>A0A9E4NKY4</accession>
<evidence type="ECO:0000256" key="4">
    <source>
        <dbReference type="PIRSR" id="PIRSR000390-2"/>
    </source>
</evidence>
<dbReference type="SUPFAM" id="SSF53383">
    <property type="entry name" value="PLP-dependent transferases"/>
    <property type="match status" value="1"/>
</dbReference>
<keyword evidence="6" id="KW-0032">Aminotransferase</keyword>
<dbReference type="Proteomes" id="UP000886674">
    <property type="component" value="Unassembled WGS sequence"/>
</dbReference>
<dbReference type="Gene3D" id="3.40.640.10">
    <property type="entry name" value="Type I PLP-dependent aspartate aminotransferase-like (Major domain)"/>
    <property type="match status" value="1"/>
</dbReference>
<feature type="modified residue" description="N6-(pyridoxal phosphate)lysine" evidence="4">
    <location>
        <position position="183"/>
    </location>
</feature>
<keyword evidence="1 4" id="KW-0663">Pyridoxal phosphate</keyword>
<dbReference type="InterPro" id="IPR015421">
    <property type="entry name" value="PyrdxlP-dep_Trfase_major"/>
</dbReference>
<evidence type="ECO:0000313" key="6">
    <source>
        <dbReference type="EMBL" id="MCG7979141.1"/>
    </source>
</evidence>
<dbReference type="InterPro" id="IPR000653">
    <property type="entry name" value="DegT/StrS_aminotransferase"/>
</dbReference>
<name>A0A9E4NKY4_9GAMM</name>
<dbReference type="EMBL" id="JAEPCR010000056">
    <property type="protein sequence ID" value="MCG7979141.1"/>
    <property type="molecule type" value="Genomic_DNA"/>
</dbReference>
<dbReference type="GO" id="GO:0030170">
    <property type="term" value="F:pyridoxal phosphate binding"/>
    <property type="evidence" value="ECO:0007669"/>
    <property type="project" value="TreeGrafter"/>
</dbReference>